<evidence type="ECO:0000256" key="2">
    <source>
        <dbReference type="SAM" id="Phobius"/>
    </source>
</evidence>
<dbReference type="PANTHER" id="PTHR45228">
    <property type="entry name" value="CYCLIC DI-GMP PHOSPHODIESTERASE TM_0186-RELATED"/>
    <property type="match status" value="1"/>
</dbReference>
<gene>
    <name evidence="4" type="ORF">VIBNISOn1_410122</name>
</gene>
<name>A0AAV2VTF1_9VIBR</name>
<evidence type="ECO:0000313" key="5">
    <source>
        <dbReference type="Proteomes" id="UP000018211"/>
    </source>
</evidence>
<dbReference type="InterPro" id="IPR052020">
    <property type="entry name" value="Cyclic_di-GMP/3'3'-cGAMP_PDE"/>
</dbReference>
<dbReference type="InterPro" id="IPR037522">
    <property type="entry name" value="HD_GYP_dom"/>
</dbReference>
<evidence type="ECO:0000256" key="1">
    <source>
        <dbReference type="ARBA" id="ARBA00004533"/>
    </source>
</evidence>
<dbReference type="AlphaFoldDB" id="A0AAV2VTF1"/>
<dbReference type="SUPFAM" id="SSF109604">
    <property type="entry name" value="HD-domain/PDEase-like"/>
    <property type="match status" value="2"/>
</dbReference>
<comment type="caution">
    <text evidence="4">The sequence shown here is derived from an EMBL/GenBank/DDBJ whole genome shotgun (WGS) entry which is preliminary data.</text>
</comment>
<dbReference type="RefSeq" id="WP_022612608.1">
    <property type="nucleotide sequence ID" value="NZ_LK391965.1"/>
</dbReference>
<accession>A0AAV2VTF1</accession>
<keyword evidence="2" id="KW-1133">Transmembrane helix</keyword>
<dbReference type="Gene3D" id="6.10.340.10">
    <property type="match status" value="1"/>
</dbReference>
<feature type="transmembrane region" description="Helical" evidence="2">
    <location>
        <begin position="12"/>
        <end position="32"/>
    </location>
</feature>
<dbReference type="CDD" id="cd00077">
    <property type="entry name" value="HDc"/>
    <property type="match status" value="1"/>
</dbReference>
<protein>
    <submittedName>
        <fullName evidence="4">C-di-GMP phosphodiesterase class II domain protein</fullName>
    </submittedName>
</protein>
<dbReference type="Gene3D" id="1.10.3210.10">
    <property type="entry name" value="Hypothetical protein af1432"/>
    <property type="match status" value="2"/>
</dbReference>
<keyword evidence="2" id="KW-0472">Membrane</keyword>
<evidence type="ECO:0000313" key="4">
    <source>
        <dbReference type="EMBL" id="CCO47968.1"/>
    </source>
</evidence>
<dbReference type="SUPFAM" id="SSF55781">
    <property type="entry name" value="GAF domain-like"/>
    <property type="match status" value="1"/>
</dbReference>
<reference evidence="4 5" key="1">
    <citation type="journal article" date="2013" name="ISME J.">
        <title>Comparative genomics of pathogenic lineages of Vibrio nigripulchritudo identifies virulence-associated traits.</title>
        <authorList>
            <person name="Goudenege D."/>
            <person name="Labreuche Y."/>
            <person name="Krin E."/>
            <person name="Ansquer D."/>
            <person name="Mangenot S."/>
            <person name="Calteau A."/>
            <person name="Medigue C."/>
            <person name="Mazel D."/>
            <person name="Polz M.F."/>
            <person name="Le Roux F."/>
        </authorList>
    </citation>
    <scope>NUCLEOTIDE SEQUENCE [LARGE SCALE GENOMIC DNA]</scope>
    <source>
        <strain evidence="4 5">SOn1</strain>
    </source>
</reference>
<dbReference type="PROSITE" id="PS51832">
    <property type="entry name" value="HD_GYP"/>
    <property type="match status" value="1"/>
</dbReference>
<dbReference type="GO" id="GO:0008081">
    <property type="term" value="F:phosphoric diester hydrolase activity"/>
    <property type="evidence" value="ECO:0007669"/>
    <property type="project" value="UniProtKB-ARBA"/>
</dbReference>
<dbReference type="PANTHER" id="PTHR45228:SF5">
    <property type="entry name" value="CYCLIC DI-GMP PHOSPHODIESTERASE VC_1348-RELATED"/>
    <property type="match status" value="1"/>
</dbReference>
<dbReference type="InterPro" id="IPR029151">
    <property type="entry name" value="Sensor-like_sf"/>
</dbReference>
<dbReference type="EMBL" id="CAOF01000133">
    <property type="protein sequence ID" value="CCO47968.1"/>
    <property type="molecule type" value="Genomic_DNA"/>
</dbReference>
<proteinExistence type="predicted"/>
<comment type="subcellular location">
    <subcellularLocation>
        <location evidence="1">Cell inner membrane</location>
    </subcellularLocation>
</comment>
<dbReference type="SMART" id="SM00471">
    <property type="entry name" value="HDc"/>
    <property type="match status" value="1"/>
</dbReference>
<dbReference type="SUPFAM" id="SSF103190">
    <property type="entry name" value="Sensory domain-like"/>
    <property type="match status" value="1"/>
</dbReference>
<dbReference type="GO" id="GO:0005886">
    <property type="term" value="C:plasma membrane"/>
    <property type="evidence" value="ECO:0007669"/>
    <property type="project" value="UniProtKB-SubCell"/>
</dbReference>
<dbReference type="Gene3D" id="3.30.450.20">
    <property type="entry name" value="PAS domain"/>
    <property type="match status" value="2"/>
</dbReference>
<dbReference type="Proteomes" id="UP000018211">
    <property type="component" value="Unassembled WGS sequence"/>
</dbReference>
<dbReference type="InterPro" id="IPR003607">
    <property type="entry name" value="HD/PDEase_dom"/>
</dbReference>
<dbReference type="Pfam" id="PF13487">
    <property type="entry name" value="HD_5"/>
    <property type="match status" value="1"/>
</dbReference>
<sequence length="983" mass="112625">MTKHRYPLSIHITSLFMALATVIGSVLIAISYHHSQQLLQGSAKELSNENSLKLETLFREQVAPVLTTLDFMAMSSFIRHQKDSVEKGGWLNSLEIIFQRNTSLVALYYGSDNGDFTLYRPLYNPKTAEQFKAPEGAEILFRSTDIDGRNESMFLDGDSTVLAASIRYDNQYDPRKRPWYAHATDDQKIHLTQPYHFYWLQDIGVTFVRKTANNDYVVAADFSLDGLNKSIGELAYASESQLLLFDSALRPLASHRLNGSPDSYDNIHLGEQLKNTVFSKLDLNRELSYQYYAIQHGGIDWSVTLTPVKLTDNVSLWLAEATPQDALLANLYSMRDKQVTVAILMLVGCFGIVWYIAKRIASPLHNLNRQTDNIRRFEFTKTRYPKSLIREVNDLTQSVELMEHTLHDLLELLHDTASNRDFSRLAKNITHQSYIVTKAETIVLSVWNKNTKQFDESVNQAIIPLKININLLLKNASHVEESLKKGEIVHLSKEDEALKPYLVYFYNSDLYLFPLLNRDQQLIGILTLGYERPVTAAQKEKHDFLRELLSFAAIAKENIDQIQQQKDMLNAFIELLASAIDTKSPYTGKHCQRVPALAEMLTQAVVDDKGRFEDFQMTEKEWEELHLGAWLHDCGKIITPEYVVDKATKLETIYDRIHEVRMRFELLKQTAHTQYWKGLSSGKDQKELKQALDAELKSLDEDFRFIADCNLGSEFMDDSKLERIEEISMRQWTRTINDQLGISWVEKSRCEDPAPLPVMESVLSDKQVHRIPWAEGFNPKQMWKEDFNLTPGDYHYNRGELYNLSVRSGTLTNEERFIINDHIIQTIDMLDKLPYPEYLQKAPEIAGCHHERVDGTGYPRGYMAGELCVPARVMAIADIFEALTASDRPYKKAKNLKESLSIMTKLATTGHLDPELYLLFLQQGVYMKYAREYLSAEQMVEVDVKSHMTEVLIHLSKLASEAKRAQLEAEATKKTTKGSTTTS</sequence>
<organism evidence="4 5">
    <name type="scientific">Vibrio nigripulchritudo SOn1</name>
    <dbReference type="NCBI Taxonomy" id="1238450"/>
    <lineage>
        <taxon>Bacteria</taxon>
        <taxon>Pseudomonadati</taxon>
        <taxon>Pseudomonadota</taxon>
        <taxon>Gammaproteobacteria</taxon>
        <taxon>Vibrionales</taxon>
        <taxon>Vibrionaceae</taxon>
        <taxon>Vibrio</taxon>
    </lineage>
</organism>
<feature type="domain" description="HD-GYP" evidence="3">
    <location>
        <begin position="733"/>
        <end position="936"/>
    </location>
</feature>
<dbReference type="InterPro" id="IPR029016">
    <property type="entry name" value="GAF-like_dom_sf"/>
</dbReference>
<evidence type="ECO:0000259" key="3">
    <source>
        <dbReference type="PROSITE" id="PS51832"/>
    </source>
</evidence>
<dbReference type="Gene3D" id="3.30.450.40">
    <property type="match status" value="1"/>
</dbReference>
<keyword evidence="2" id="KW-0812">Transmembrane</keyword>
<feature type="transmembrane region" description="Helical" evidence="2">
    <location>
        <begin position="339"/>
        <end position="357"/>
    </location>
</feature>